<gene>
    <name evidence="1" type="ORF">MCHLO_13100</name>
</gene>
<keyword evidence="2" id="KW-1185">Reference proteome</keyword>
<reference evidence="1" key="1">
    <citation type="submission" date="2014-09" db="EMBL/GenBank/DDBJ databases">
        <title>Genome sequence of the luminous mushroom Mycena chlorophos for searching fungal bioluminescence genes.</title>
        <authorList>
            <person name="Tanaka Y."/>
            <person name="Kasuga D."/>
            <person name="Oba Y."/>
            <person name="Hase S."/>
            <person name="Sato K."/>
            <person name="Oba Y."/>
            <person name="Sakakibara Y."/>
        </authorList>
    </citation>
    <scope>NUCLEOTIDE SEQUENCE</scope>
</reference>
<evidence type="ECO:0000313" key="2">
    <source>
        <dbReference type="Proteomes" id="UP000815677"/>
    </source>
</evidence>
<proteinExistence type="predicted"/>
<dbReference type="SUPFAM" id="SSF52047">
    <property type="entry name" value="RNI-like"/>
    <property type="match status" value="1"/>
</dbReference>
<evidence type="ECO:0008006" key="3">
    <source>
        <dbReference type="Google" id="ProtNLM"/>
    </source>
</evidence>
<name>A0ABQ0LZB1_MYCCL</name>
<accession>A0ABQ0LZB1</accession>
<dbReference type="Gene3D" id="3.80.10.10">
    <property type="entry name" value="Ribonuclease Inhibitor"/>
    <property type="match status" value="1"/>
</dbReference>
<dbReference type="Proteomes" id="UP000815677">
    <property type="component" value="Unassembled WGS sequence"/>
</dbReference>
<dbReference type="InterPro" id="IPR032675">
    <property type="entry name" value="LRR_dom_sf"/>
</dbReference>
<dbReference type="EMBL" id="DF849285">
    <property type="protein sequence ID" value="GAT56448.1"/>
    <property type="molecule type" value="Genomic_DNA"/>
</dbReference>
<evidence type="ECO:0000313" key="1">
    <source>
        <dbReference type="EMBL" id="GAT56448.1"/>
    </source>
</evidence>
<sequence>MKKQRCTALHVYGSPYSEFEVRDCIFRPSDNFCKHVLPPRHNLTTFSFNSVTLLSSVFEPWTIAALRNSNISALRLDVSSNDCRFVEIVSQTLPNLRELEICLLVAPDKTLRMAKLLARLSALETLRMSSVLVDLSARQAIPLPIPQLSQLTTVAASIPYINYLLNLGAPRALPALTDLEISASLSSTSKPSVSPLGRLAAVFEGLERHRLAPRITLALTCTDSQTPLDWACKAFDHVLGDEWTRWASTVRVLSISVRAKRPGPRHPHLNINQPYLVLLRHRLKIFSALAEVRFEDGCKYGHRDEPLRRLAEADALAVVMGASPRVDRIVVNSRVVQLGSRTLCSS</sequence>
<protein>
    <recommendedName>
        <fullName evidence="3">F-box domain-containing protein</fullName>
    </recommendedName>
</protein>
<organism evidence="1 2">
    <name type="scientific">Mycena chlorophos</name>
    <name type="common">Agaric fungus</name>
    <name type="synonym">Agaricus chlorophos</name>
    <dbReference type="NCBI Taxonomy" id="658473"/>
    <lineage>
        <taxon>Eukaryota</taxon>
        <taxon>Fungi</taxon>
        <taxon>Dikarya</taxon>
        <taxon>Basidiomycota</taxon>
        <taxon>Agaricomycotina</taxon>
        <taxon>Agaricomycetes</taxon>
        <taxon>Agaricomycetidae</taxon>
        <taxon>Agaricales</taxon>
        <taxon>Marasmiineae</taxon>
        <taxon>Mycenaceae</taxon>
        <taxon>Mycena</taxon>
    </lineage>
</organism>